<organism evidence="1 2">
    <name type="scientific">Rhodococcus olei</name>
    <dbReference type="NCBI Taxonomy" id="2161675"/>
    <lineage>
        <taxon>Bacteria</taxon>
        <taxon>Bacillati</taxon>
        <taxon>Actinomycetota</taxon>
        <taxon>Actinomycetes</taxon>
        <taxon>Mycobacteriales</taxon>
        <taxon>Nocardiaceae</taxon>
        <taxon>Rhodococcus</taxon>
    </lineage>
</organism>
<sequence>MIPWALTIDDHTGTHTIAADTADDRAAAVAAAADAVWEAVLTASAAAAVNPPRMTVTIDTEVEFVLGMGTVALGKLDRDTALDLTDRYERDAVADIVDNRAVGHGRAEFGE</sequence>
<dbReference type="EMBL" id="BAABFB010000012">
    <property type="protein sequence ID" value="GAA4471996.1"/>
    <property type="molecule type" value="Genomic_DNA"/>
</dbReference>
<protein>
    <submittedName>
        <fullName evidence="1">Uncharacterized protein</fullName>
    </submittedName>
</protein>
<dbReference type="Proteomes" id="UP001501183">
    <property type="component" value="Unassembled WGS sequence"/>
</dbReference>
<evidence type="ECO:0000313" key="2">
    <source>
        <dbReference type="Proteomes" id="UP001501183"/>
    </source>
</evidence>
<comment type="caution">
    <text evidence="1">The sequence shown here is derived from an EMBL/GenBank/DDBJ whole genome shotgun (WGS) entry which is preliminary data.</text>
</comment>
<keyword evidence="2" id="KW-1185">Reference proteome</keyword>
<evidence type="ECO:0000313" key="1">
    <source>
        <dbReference type="EMBL" id="GAA4471996.1"/>
    </source>
</evidence>
<proteinExistence type="predicted"/>
<dbReference type="RefSeq" id="WP_345341468.1">
    <property type="nucleotide sequence ID" value="NZ_BAABFB010000012.1"/>
</dbReference>
<accession>A0ABP8NS09</accession>
<name>A0ABP8NS09_9NOCA</name>
<reference evidence="2" key="1">
    <citation type="journal article" date="2019" name="Int. J. Syst. Evol. Microbiol.">
        <title>The Global Catalogue of Microorganisms (GCM) 10K type strain sequencing project: providing services to taxonomists for standard genome sequencing and annotation.</title>
        <authorList>
            <consortium name="The Broad Institute Genomics Platform"/>
            <consortium name="The Broad Institute Genome Sequencing Center for Infectious Disease"/>
            <person name="Wu L."/>
            <person name="Ma J."/>
        </authorList>
    </citation>
    <scope>NUCLEOTIDE SEQUENCE [LARGE SCALE GENOMIC DNA]</scope>
    <source>
        <strain evidence="2">JCM 32206</strain>
    </source>
</reference>
<gene>
    <name evidence="1" type="ORF">GCM10023094_03570</name>
</gene>